<dbReference type="AlphaFoldDB" id="A0A6C2YPQ2"/>
<sequence length="649" mass="73147">MNHESSPPPNRREFTVAVTGTILGLSGGNLVGTEPLESKPFGEKYANLDSFAAGEWWKRKPAKNNPTAPPNLNVPRSQVIAFALYTIDQHVLKLSAQLFPLYPDESRDVRLEFFRDGRWIEHSVSQIQYPGWSAHFRVEKWDDSLSVPYRVRHGKSAIFEGKIRKNPIDSARLLIANMSCNSSRTTGQRPEILSNLIKQDPDLLFFAGDQTYRHTEHTAGWIEFGLQFRDIIRDRPTITIPDDHDVGHPNLWGENGKQALRPDGADGGYFYPPEYVNLVQRQQTWHLPDPVDPEPIQRGIGVYFTRLRWGKIDFAILEDRKFKSGPLGKIPKMGPRPDHINDPKYDPKSIDLPGLELLGTRQESFLRKWSEDWVGSDFKMILSQTAFCGAVHMHGGPTDRLLADLDCNGWPQTPRNRALEIIRSVRATHLCGDQHLAVVVKHGVQKPSDGPFSFTSPALVNTIYGRWWHPENEKPGNNPVPNSPLPWTGEFKDGLGNQIRILAYANPIDIRDEKQRADGYGIAVINRKVSEITFECWPRFSDVTQPNQQFPGWPITISIQDNDGRSPVGWLPPIRVVNCDTPVIAVVSETSGELITCYRQLGKPMANAIFSLGKYTIRVGKDRPNQVVRTGMKSVAQPVSEAIEVTLMS</sequence>
<name>A0A6C2YPQ2_9BACT</name>
<organism evidence="1">
    <name type="scientific">Tuwongella immobilis</name>
    <dbReference type="NCBI Taxonomy" id="692036"/>
    <lineage>
        <taxon>Bacteria</taxon>
        <taxon>Pseudomonadati</taxon>
        <taxon>Planctomycetota</taxon>
        <taxon>Planctomycetia</taxon>
        <taxon>Gemmatales</taxon>
        <taxon>Gemmataceae</taxon>
        <taxon>Tuwongella</taxon>
    </lineage>
</organism>
<dbReference type="Proteomes" id="UP000464378">
    <property type="component" value="Chromosome"/>
</dbReference>
<dbReference type="InterPro" id="IPR029052">
    <property type="entry name" value="Metallo-depent_PP-like"/>
</dbReference>
<keyword evidence="2" id="KW-1185">Reference proteome</keyword>
<dbReference type="EMBL" id="LR593887">
    <property type="protein sequence ID" value="VTS02674.1"/>
    <property type="molecule type" value="Genomic_DNA"/>
</dbReference>
<reference evidence="1" key="1">
    <citation type="submission" date="2019-04" db="EMBL/GenBank/DDBJ databases">
        <authorList>
            <consortium name="Science for Life Laboratories"/>
        </authorList>
    </citation>
    <scope>NUCLEOTIDE SEQUENCE</scope>
    <source>
        <strain evidence="1">MBLW1</strain>
    </source>
</reference>
<dbReference type="EMBL" id="LR586016">
    <property type="protein sequence ID" value="VIP02862.1"/>
    <property type="molecule type" value="Genomic_DNA"/>
</dbReference>
<dbReference type="InParanoid" id="A0A6C2YPQ2"/>
<dbReference type="KEGG" id="tim:GMBLW1_10980"/>
<evidence type="ECO:0000313" key="1">
    <source>
        <dbReference type="EMBL" id="VIP02862.1"/>
    </source>
</evidence>
<proteinExistence type="predicted"/>
<dbReference type="InterPro" id="IPR038607">
    <property type="entry name" value="PhoD-like_sf"/>
</dbReference>
<gene>
    <name evidence="1" type="ORF">GMBLW1_10980</name>
</gene>
<evidence type="ECO:0000313" key="2">
    <source>
        <dbReference type="Proteomes" id="UP000464378"/>
    </source>
</evidence>
<accession>A0A6C2YPQ2</accession>
<dbReference type="RefSeq" id="WP_162657991.1">
    <property type="nucleotide sequence ID" value="NZ_LR593887.1"/>
</dbReference>
<protein>
    <recommendedName>
        <fullName evidence="3">PhoD-like phosphatase metallophosphatase domain-containing protein</fullName>
    </recommendedName>
</protein>
<dbReference type="SUPFAM" id="SSF56300">
    <property type="entry name" value="Metallo-dependent phosphatases"/>
    <property type="match status" value="1"/>
</dbReference>
<evidence type="ECO:0008006" key="3">
    <source>
        <dbReference type="Google" id="ProtNLM"/>
    </source>
</evidence>
<dbReference type="Gene3D" id="3.60.21.70">
    <property type="entry name" value="PhoD-like phosphatase"/>
    <property type="match status" value="1"/>
</dbReference>